<organism evidence="1 2">
    <name type="scientific">Eretmocerus hayati</name>
    <dbReference type="NCBI Taxonomy" id="131215"/>
    <lineage>
        <taxon>Eukaryota</taxon>
        <taxon>Metazoa</taxon>
        <taxon>Ecdysozoa</taxon>
        <taxon>Arthropoda</taxon>
        <taxon>Hexapoda</taxon>
        <taxon>Insecta</taxon>
        <taxon>Pterygota</taxon>
        <taxon>Neoptera</taxon>
        <taxon>Endopterygota</taxon>
        <taxon>Hymenoptera</taxon>
        <taxon>Apocrita</taxon>
        <taxon>Proctotrupomorpha</taxon>
        <taxon>Chalcidoidea</taxon>
        <taxon>Aphelinidae</taxon>
        <taxon>Aphelininae</taxon>
        <taxon>Eretmocerus</taxon>
    </lineage>
</organism>
<dbReference type="Proteomes" id="UP001239111">
    <property type="component" value="Chromosome 1"/>
</dbReference>
<sequence>MAPLSRELAGVILPHDHFGSHMDGSKRTIDEDLELKNFESAGQTLAQIWSDVSIDDHPGVAVYADENSVADDTEEIDMDWYDVHVRESQYLLQIAKCNDRDCCGDLRSSLKDILPLSDGFLPPPFPLRRKECGILGIPTPADTNPNDSVHDLSLRQSIGLRPCTTTGSPVPYDYYCPSIRDQITGRLCRICGAYFGSKKRKELHSKHKHGSECNSKLRATRILSKRGNEVLCEIDALEPIVEWVEPEDLDGVQSFFLVLHGSGFDALNASPEWISSLHVGGTRPHS</sequence>
<name>A0ACC2PIH6_9HYME</name>
<evidence type="ECO:0000313" key="1">
    <source>
        <dbReference type="EMBL" id="KAJ8682384.1"/>
    </source>
</evidence>
<gene>
    <name evidence="1" type="ORF">QAD02_018176</name>
</gene>
<protein>
    <submittedName>
        <fullName evidence="1">Uncharacterized protein</fullName>
    </submittedName>
</protein>
<keyword evidence="2" id="KW-1185">Reference proteome</keyword>
<evidence type="ECO:0000313" key="2">
    <source>
        <dbReference type="Proteomes" id="UP001239111"/>
    </source>
</evidence>
<accession>A0ACC2PIH6</accession>
<reference evidence="1" key="1">
    <citation type="submission" date="2023-04" db="EMBL/GenBank/DDBJ databases">
        <title>A chromosome-level genome assembly of the parasitoid wasp Eretmocerus hayati.</title>
        <authorList>
            <person name="Zhong Y."/>
            <person name="Liu S."/>
            <person name="Liu Y."/>
        </authorList>
    </citation>
    <scope>NUCLEOTIDE SEQUENCE</scope>
    <source>
        <strain evidence="1">ZJU_SS_LIU_2023</strain>
    </source>
</reference>
<comment type="caution">
    <text evidence="1">The sequence shown here is derived from an EMBL/GenBank/DDBJ whole genome shotgun (WGS) entry which is preliminary data.</text>
</comment>
<proteinExistence type="predicted"/>
<dbReference type="EMBL" id="CM056741">
    <property type="protein sequence ID" value="KAJ8682384.1"/>
    <property type="molecule type" value="Genomic_DNA"/>
</dbReference>